<feature type="transmembrane region" description="Helical" evidence="10">
    <location>
        <begin position="15"/>
        <end position="35"/>
    </location>
</feature>
<evidence type="ECO:0000256" key="2">
    <source>
        <dbReference type="ARBA" id="ARBA00009140"/>
    </source>
</evidence>
<dbReference type="GO" id="GO:0005789">
    <property type="term" value="C:endoplasmic reticulum membrane"/>
    <property type="evidence" value="ECO:0007669"/>
    <property type="project" value="UniProtKB-SubCell"/>
</dbReference>
<comment type="caution">
    <text evidence="10">Lacks conserved residue(s) required for the propagation of feature annotation.</text>
</comment>
<evidence type="ECO:0000313" key="11">
    <source>
        <dbReference type="EMBL" id="SZX73814.1"/>
    </source>
</evidence>
<comment type="similarity">
    <text evidence="2 10">Belongs to the class VI-like SAM-binding methyltransferase superfamily. Isoprenylcysteine carboxyl methyltransferase family.</text>
</comment>
<evidence type="ECO:0000256" key="6">
    <source>
        <dbReference type="ARBA" id="ARBA00022691"/>
    </source>
</evidence>
<dbReference type="EMBL" id="FNXT01001198">
    <property type="protein sequence ID" value="SZX73814.1"/>
    <property type="molecule type" value="Genomic_DNA"/>
</dbReference>
<comment type="subcellular location">
    <subcellularLocation>
        <location evidence="10">Endoplasmic reticulum membrane</location>
        <topology evidence="10">Multi-pass membrane protein</topology>
    </subcellularLocation>
    <subcellularLocation>
        <location evidence="1">Membrane</location>
        <topology evidence="1">Multi-pass membrane protein</topology>
    </subcellularLocation>
</comment>
<dbReference type="EC" id="2.1.1.100" evidence="3 10"/>
<dbReference type="AlphaFoldDB" id="A0A383WA01"/>
<dbReference type="PROSITE" id="PS51564">
    <property type="entry name" value="SAM_ICMT"/>
    <property type="match status" value="1"/>
</dbReference>
<dbReference type="Proteomes" id="UP000256970">
    <property type="component" value="Unassembled WGS sequence"/>
</dbReference>
<dbReference type="PANTHER" id="PTHR12714">
    <property type="entry name" value="PROTEIN-S ISOPRENYLCYSTEINE O-METHYLTRANSFERASE"/>
    <property type="match status" value="1"/>
</dbReference>
<name>A0A383WA01_TETOB</name>
<protein>
    <recommendedName>
        <fullName evidence="3 10">Protein-S-isoprenylcysteine O-methyltransferase</fullName>
        <ecNumber evidence="3 10">2.1.1.100</ecNumber>
    </recommendedName>
</protein>
<accession>A0A383WA01</accession>
<comment type="catalytic activity">
    <reaction evidence="10">
        <text>[protein]-C-terminal S-[(2E,6E)-farnesyl]-L-cysteine + S-adenosyl-L-methionine = [protein]-C-terminal S-[(2E,6E)-farnesyl]-L-cysteine methyl ester + S-adenosyl-L-homocysteine</text>
        <dbReference type="Rhea" id="RHEA:21672"/>
        <dbReference type="Rhea" id="RHEA-COMP:12125"/>
        <dbReference type="Rhea" id="RHEA-COMP:12126"/>
        <dbReference type="ChEBI" id="CHEBI:57856"/>
        <dbReference type="ChEBI" id="CHEBI:59789"/>
        <dbReference type="ChEBI" id="CHEBI:90510"/>
        <dbReference type="ChEBI" id="CHEBI:90511"/>
        <dbReference type="EC" id="2.1.1.100"/>
    </reaction>
</comment>
<keyword evidence="12" id="KW-1185">Reference proteome</keyword>
<keyword evidence="6 10" id="KW-0949">S-adenosyl-L-methionine</keyword>
<keyword evidence="7 10" id="KW-0812">Transmembrane</keyword>
<dbReference type="Pfam" id="PF04140">
    <property type="entry name" value="ICMT"/>
    <property type="match status" value="1"/>
</dbReference>
<evidence type="ECO:0000256" key="3">
    <source>
        <dbReference type="ARBA" id="ARBA00012151"/>
    </source>
</evidence>
<gene>
    <name evidence="11" type="ORF">BQ4739_LOCUS14064</name>
</gene>
<sequence length="162" mass="18801">MRDELSVKSLLFSRAYLIAMACGVLEFLLESAFLPAMKQLHAVSYCGLALLVLGEVIRKLAMVTAASNFTHNIRRTRQQSHVLVTRGIYRLVRHPGYMGWYVWSLATQLLLVNPICALAFAYVSWRFFYERIRYEEWYLRKFFGQDYEQYAQATPSGIPFIA</sequence>
<dbReference type="Gene3D" id="1.20.120.1630">
    <property type="match status" value="1"/>
</dbReference>
<keyword evidence="4 10" id="KW-0489">Methyltransferase</keyword>
<organism evidence="11 12">
    <name type="scientific">Tetradesmus obliquus</name>
    <name type="common">Green alga</name>
    <name type="synonym">Acutodesmus obliquus</name>
    <dbReference type="NCBI Taxonomy" id="3088"/>
    <lineage>
        <taxon>Eukaryota</taxon>
        <taxon>Viridiplantae</taxon>
        <taxon>Chlorophyta</taxon>
        <taxon>core chlorophytes</taxon>
        <taxon>Chlorophyceae</taxon>
        <taxon>CS clade</taxon>
        <taxon>Sphaeropleales</taxon>
        <taxon>Scenedesmaceae</taxon>
        <taxon>Tetradesmus</taxon>
    </lineage>
</organism>
<evidence type="ECO:0000313" key="12">
    <source>
        <dbReference type="Proteomes" id="UP000256970"/>
    </source>
</evidence>
<evidence type="ECO:0000256" key="9">
    <source>
        <dbReference type="ARBA" id="ARBA00023136"/>
    </source>
</evidence>
<dbReference type="STRING" id="3088.A0A383WA01"/>
<dbReference type="GO" id="GO:0004671">
    <property type="term" value="F:protein C-terminal S-isoprenylcysteine carboxyl O-methyltransferase activity"/>
    <property type="evidence" value="ECO:0007669"/>
    <property type="project" value="UniProtKB-EC"/>
</dbReference>
<dbReference type="InterPro" id="IPR025770">
    <property type="entry name" value="PPMT_MeTrfase"/>
</dbReference>
<keyword evidence="8 10" id="KW-1133">Transmembrane helix</keyword>
<evidence type="ECO:0000256" key="1">
    <source>
        <dbReference type="ARBA" id="ARBA00004141"/>
    </source>
</evidence>
<evidence type="ECO:0000256" key="8">
    <source>
        <dbReference type="ARBA" id="ARBA00022989"/>
    </source>
</evidence>
<proteinExistence type="inferred from homology"/>
<evidence type="ECO:0000256" key="4">
    <source>
        <dbReference type="ARBA" id="ARBA00022603"/>
    </source>
</evidence>
<dbReference type="PANTHER" id="PTHR12714:SF9">
    <property type="entry name" value="PROTEIN-S-ISOPRENYLCYSTEINE O-METHYLTRANSFERASE"/>
    <property type="match status" value="1"/>
</dbReference>
<reference evidence="11 12" key="1">
    <citation type="submission" date="2016-10" db="EMBL/GenBank/DDBJ databases">
        <authorList>
            <person name="Cai Z."/>
        </authorList>
    </citation>
    <scope>NUCLEOTIDE SEQUENCE [LARGE SCALE GENOMIC DNA]</scope>
</reference>
<keyword evidence="10" id="KW-0256">Endoplasmic reticulum</keyword>
<evidence type="ECO:0000256" key="5">
    <source>
        <dbReference type="ARBA" id="ARBA00022679"/>
    </source>
</evidence>
<evidence type="ECO:0000256" key="10">
    <source>
        <dbReference type="RuleBase" id="RU362022"/>
    </source>
</evidence>
<keyword evidence="9 10" id="KW-0472">Membrane</keyword>
<dbReference type="InterPro" id="IPR007269">
    <property type="entry name" value="ICMT_MeTrfase"/>
</dbReference>
<dbReference type="GO" id="GO:0032259">
    <property type="term" value="P:methylation"/>
    <property type="evidence" value="ECO:0007669"/>
    <property type="project" value="UniProtKB-KW"/>
</dbReference>
<comment type="cofactor">
    <cofactor evidence="10">
        <name>Zn(2+)</name>
        <dbReference type="ChEBI" id="CHEBI:29105"/>
    </cofactor>
    <text evidence="10">Divalent metal cations. Probably Zn(2+).</text>
</comment>
<evidence type="ECO:0000256" key="7">
    <source>
        <dbReference type="ARBA" id="ARBA00022692"/>
    </source>
</evidence>
<feature type="transmembrane region" description="Helical" evidence="10">
    <location>
        <begin position="100"/>
        <end position="123"/>
    </location>
</feature>
<keyword evidence="5" id="KW-0808">Transferase</keyword>